<evidence type="ECO:0000256" key="7">
    <source>
        <dbReference type="SAM" id="MobiDB-lite"/>
    </source>
</evidence>
<dbReference type="STRING" id="147828.A0A4S2L312"/>
<dbReference type="GO" id="GO:0005634">
    <property type="term" value="C:nucleus"/>
    <property type="evidence" value="ECO:0007669"/>
    <property type="project" value="UniProtKB-SubCell"/>
</dbReference>
<evidence type="ECO:0000256" key="3">
    <source>
        <dbReference type="ARBA" id="ARBA00022853"/>
    </source>
</evidence>
<dbReference type="GO" id="GO:0035267">
    <property type="term" value="C:NuA4 histone acetyltransferase complex"/>
    <property type="evidence" value="ECO:0007669"/>
    <property type="project" value="TreeGrafter"/>
</dbReference>
<keyword evidence="4" id="KW-0805">Transcription regulation</keyword>
<keyword evidence="3" id="KW-0156">Chromatin regulator</keyword>
<dbReference type="OrthoDB" id="5595141at2759"/>
<organism evidence="8 9">
    <name type="scientific">Opisthorchis felineus</name>
    <dbReference type="NCBI Taxonomy" id="147828"/>
    <lineage>
        <taxon>Eukaryota</taxon>
        <taxon>Metazoa</taxon>
        <taxon>Spiralia</taxon>
        <taxon>Lophotrochozoa</taxon>
        <taxon>Platyhelminthes</taxon>
        <taxon>Trematoda</taxon>
        <taxon>Digenea</taxon>
        <taxon>Opisthorchiida</taxon>
        <taxon>Opisthorchiata</taxon>
        <taxon>Opisthorchiidae</taxon>
        <taxon>Opisthorchis</taxon>
    </lineage>
</organism>
<proteinExistence type="inferred from homology"/>
<feature type="compositionally biased region" description="Low complexity" evidence="7">
    <location>
        <begin position="104"/>
        <end position="113"/>
    </location>
</feature>
<dbReference type="EMBL" id="SJOL01009548">
    <property type="protein sequence ID" value="TGZ56990.1"/>
    <property type="molecule type" value="Genomic_DNA"/>
</dbReference>
<dbReference type="InterPro" id="IPR012423">
    <property type="entry name" value="Eaf7/MRGBP"/>
</dbReference>
<evidence type="ECO:0000256" key="4">
    <source>
        <dbReference type="ARBA" id="ARBA00023015"/>
    </source>
</evidence>
<dbReference type="Proteomes" id="UP000308267">
    <property type="component" value="Unassembled WGS sequence"/>
</dbReference>
<comment type="subcellular location">
    <subcellularLocation>
        <location evidence="1">Nucleus</location>
    </subcellularLocation>
</comment>
<dbReference type="PANTHER" id="PTHR13581:SF5">
    <property type="entry name" value="MRG_MORF4L-BINDING PROTEIN"/>
    <property type="match status" value="1"/>
</dbReference>
<evidence type="ECO:0000313" key="9">
    <source>
        <dbReference type="Proteomes" id="UP000308267"/>
    </source>
</evidence>
<feature type="region of interest" description="Disordered" evidence="7">
    <location>
        <begin position="102"/>
        <end position="157"/>
    </location>
</feature>
<comment type="similarity">
    <text evidence="2">Belongs to the EAF7 family.</text>
</comment>
<dbReference type="Pfam" id="PF07904">
    <property type="entry name" value="Eaf7"/>
    <property type="match status" value="1"/>
</dbReference>
<dbReference type="PANTHER" id="PTHR13581">
    <property type="entry name" value="MRG-BINDING PROTEIN"/>
    <property type="match status" value="1"/>
</dbReference>
<gene>
    <name evidence="8" type="ORF">CRM22_010042</name>
</gene>
<dbReference type="AlphaFoldDB" id="A0A4S2L312"/>
<accession>A0A4S2L312</accession>
<dbReference type="GO" id="GO:0006325">
    <property type="term" value="P:chromatin organization"/>
    <property type="evidence" value="ECO:0007669"/>
    <property type="project" value="UniProtKB-KW"/>
</dbReference>
<evidence type="ECO:0000256" key="2">
    <source>
        <dbReference type="ARBA" id="ARBA00007117"/>
    </source>
</evidence>
<reference evidence="8 9" key="1">
    <citation type="journal article" date="2019" name="BMC Genomics">
        <title>New insights from Opisthorchis felineus genome: update on genomics of the epidemiologically important liver flukes.</title>
        <authorList>
            <person name="Ershov N.I."/>
            <person name="Mordvinov V.A."/>
            <person name="Prokhortchouk E.B."/>
            <person name="Pakharukova M.Y."/>
            <person name="Gunbin K.V."/>
            <person name="Ustyantsev K."/>
            <person name="Genaev M.A."/>
            <person name="Blinov A.G."/>
            <person name="Mazur A."/>
            <person name="Boulygina E."/>
            <person name="Tsygankova S."/>
            <person name="Khrameeva E."/>
            <person name="Chekanov N."/>
            <person name="Fan G."/>
            <person name="Xiao A."/>
            <person name="Zhang H."/>
            <person name="Xu X."/>
            <person name="Yang H."/>
            <person name="Solovyev V."/>
            <person name="Lee S.M."/>
            <person name="Liu X."/>
            <person name="Afonnikov D.A."/>
            <person name="Skryabin K.G."/>
        </authorList>
    </citation>
    <scope>NUCLEOTIDE SEQUENCE [LARGE SCALE GENOMIC DNA]</scope>
    <source>
        <strain evidence="8">AK-0245</strain>
        <tissue evidence="8">Whole organism</tissue>
    </source>
</reference>
<keyword evidence="9" id="KW-1185">Reference proteome</keyword>
<sequence>MGHSMDWSPQMEIELFRAIMKYKPVGADRHFQMIYIKSILNSRLHSSSLTTDDVWQKLESLYNMDELHESEVNPFQSKMREFTLPDEFSTLKAQPFPRVKSYFGDTATGSSDSDASHPKRLRKSLRSTDDAAGLKVGDEMKFDDSAETPTRKNRRRN</sequence>
<evidence type="ECO:0000256" key="1">
    <source>
        <dbReference type="ARBA" id="ARBA00004123"/>
    </source>
</evidence>
<protein>
    <recommendedName>
        <fullName evidence="10">MRG-binding protein</fullName>
    </recommendedName>
</protein>
<evidence type="ECO:0000256" key="5">
    <source>
        <dbReference type="ARBA" id="ARBA00023163"/>
    </source>
</evidence>
<comment type="caution">
    <text evidence="8">The sequence shown here is derived from an EMBL/GenBank/DDBJ whole genome shotgun (WGS) entry which is preliminary data.</text>
</comment>
<evidence type="ECO:0000256" key="6">
    <source>
        <dbReference type="ARBA" id="ARBA00023242"/>
    </source>
</evidence>
<evidence type="ECO:0008006" key="10">
    <source>
        <dbReference type="Google" id="ProtNLM"/>
    </source>
</evidence>
<dbReference type="GO" id="GO:0006357">
    <property type="term" value="P:regulation of transcription by RNA polymerase II"/>
    <property type="evidence" value="ECO:0007669"/>
    <property type="project" value="TreeGrafter"/>
</dbReference>
<keyword evidence="6" id="KW-0539">Nucleus</keyword>
<keyword evidence="5" id="KW-0804">Transcription</keyword>
<evidence type="ECO:0000313" key="8">
    <source>
        <dbReference type="EMBL" id="TGZ56990.1"/>
    </source>
</evidence>
<name>A0A4S2L312_OPIFE</name>